<proteinExistence type="predicted"/>
<feature type="compositionally biased region" description="Polar residues" evidence="1">
    <location>
        <begin position="66"/>
        <end position="77"/>
    </location>
</feature>
<sequence>MSDSESVYEEASSQLHTILFLIPSAEQKLNWTTPEISDDSDLRSFEGDFSFKEESDDSALQAPGLNPSSRSALTSRCKPSSWLSPYLIQENITSWKVKWIKFN</sequence>
<evidence type="ECO:0000313" key="3">
    <source>
        <dbReference type="Proteomes" id="UP000297245"/>
    </source>
</evidence>
<dbReference type="Proteomes" id="UP000297245">
    <property type="component" value="Unassembled WGS sequence"/>
</dbReference>
<organism evidence="2 3">
    <name type="scientific">Dendrothele bispora (strain CBS 962.96)</name>
    <dbReference type="NCBI Taxonomy" id="1314807"/>
    <lineage>
        <taxon>Eukaryota</taxon>
        <taxon>Fungi</taxon>
        <taxon>Dikarya</taxon>
        <taxon>Basidiomycota</taxon>
        <taxon>Agaricomycotina</taxon>
        <taxon>Agaricomycetes</taxon>
        <taxon>Agaricomycetidae</taxon>
        <taxon>Agaricales</taxon>
        <taxon>Agaricales incertae sedis</taxon>
        <taxon>Dendrothele</taxon>
    </lineage>
</organism>
<accession>A0A4S8M2P4</accession>
<dbReference type="AlphaFoldDB" id="A0A4S8M2P4"/>
<name>A0A4S8M2P4_DENBC</name>
<keyword evidence="3" id="KW-1185">Reference proteome</keyword>
<gene>
    <name evidence="2" type="ORF">K435DRAFT_858591</name>
</gene>
<evidence type="ECO:0000256" key="1">
    <source>
        <dbReference type="SAM" id="MobiDB-lite"/>
    </source>
</evidence>
<feature type="region of interest" description="Disordered" evidence="1">
    <location>
        <begin position="53"/>
        <end position="77"/>
    </location>
</feature>
<protein>
    <submittedName>
        <fullName evidence="2">Uncharacterized protein</fullName>
    </submittedName>
</protein>
<evidence type="ECO:0000313" key="2">
    <source>
        <dbReference type="EMBL" id="THU96377.1"/>
    </source>
</evidence>
<reference evidence="2 3" key="1">
    <citation type="journal article" date="2019" name="Nat. Ecol. Evol.">
        <title>Megaphylogeny resolves global patterns of mushroom evolution.</title>
        <authorList>
            <person name="Varga T."/>
            <person name="Krizsan K."/>
            <person name="Foldi C."/>
            <person name="Dima B."/>
            <person name="Sanchez-Garcia M."/>
            <person name="Sanchez-Ramirez S."/>
            <person name="Szollosi G.J."/>
            <person name="Szarkandi J.G."/>
            <person name="Papp V."/>
            <person name="Albert L."/>
            <person name="Andreopoulos W."/>
            <person name="Angelini C."/>
            <person name="Antonin V."/>
            <person name="Barry K.W."/>
            <person name="Bougher N.L."/>
            <person name="Buchanan P."/>
            <person name="Buyck B."/>
            <person name="Bense V."/>
            <person name="Catcheside P."/>
            <person name="Chovatia M."/>
            <person name="Cooper J."/>
            <person name="Damon W."/>
            <person name="Desjardin D."/>
            <person name="Finy P."/>
            <person name="Geml J."/>
            <person name="Haridas S."/>
            <person name="Hughes K."/>
            <person name="Justo A."/>
            <person name="Karasinski D."/>
            <person name="Kautmanova I."/>
            <person name="Kiss B."/>
            <person name="Kocsube S."/>
            <person name="Kotiranta H."/>
            <person name="LaButti K.M."/>
            <person name="Lechner B.E."/>
            <person name="Liimatainen K."/>
            <person name="Lipzen A."/>
            <person name="Lukacs Z."/>
            <person name="Mihaltcheva S."/>
            <person name="Morgado L.N."/>
            <person name="Niskanen T."/>
            <person name="Noordeloos M.E."/>
            <person name="Ohm R.A."/>
            <person name="Ortiz-Santana B."/>
            <person name="Ovrebo C."/>
            <person name="Racz N."/>
            <person name="Riley R."/>
            <person name="Savchenko A."/>
            <person name="Shiryaev A."/>
            <person name="Soop K."/>
            <person name="Spirin V."/>
            <person name="Szebenyi C."/>
            <person name="Tomsovsky M."/>
            <person name="Tulloss R.E."/>
            <person name="Uehling J."/>
            <person name="Grigoriev I.V."/>
            <person name="Vagvolgyi C."/>
            <person name="Papp T."/>
            <person name="Martin F.M."/>
            <person name="Miettinen O."/>
            <person name="Hibbett D.S."/>
            <person name="Nagy L.G."/>
        </authorList>
    </citation>
    <scope>NUCLEOTIDE SEQUENCE [LARGE SCALE GENOMIC DNA]</scope>
    <source>
        <strain evidence="2 3">CBS 962.96</strain>
    </source>
</reference>
<dbReference type="EMBL" id="ML179178">
    <property type="protein sequence ID" value="THU96377.1"/>
    <property type="molecule type" value="Genomic_DNA"/>
</dbReference>